<dbReference type="eggNOG" id="COG4585">
    <property type="taxonomic scope" value="Bacteria"/>
</dbReference>
<dbReference type="Pfam" id="PF02518">
    <property type="entry name" value="HATPase_c"/>
    <property type="match status" value="1"/>
</dbReference>
<feature type="domain" description="Histidine kinase/HSP90-like ATPase" evidence="11">
    <location>
        <begin position="363"/>
        <end position="482"/>
    </location>
</feature>
<dbReference type="PANTHER" id="PTHR24421:SF10">
    <property type="entry name" value="NITRATE_NITRITE SENSOR PROTEIN NARQ"/>
    <property type="match status" value="1"/>
</dbReference>
<feature type="transmembrane region" description="Helical" evidence="10">
    <location>
        <begin position="20"/>
        <end position="39"/>
    </location>
</feature>
<evidence type="ECO:0000313" key="14">
    <source>
        <dbReference type="Proteomes" id="UP000002941"/>
    </source>
</evidence>
<keyword evidence="4" id="KW-0808">Transferase</keyword>
<feature type="transmembrane region" description="Helical" evidence="10">
    <location>
        <begin position="122"/>
        <end position="139"/>
    </location>
</feature>
<evidence type="ECO:0000259" key="12">
    <source>
        <dbReference type="Pfam" id="PF07730"/>
    </source>
</evidence>
<accession>J1HN76</accession>
<dbReference type="Gene3D" id="3.30.565.10">
    <property type="entry name" value="Histidine kinase-like ATPase, C-terminal domain"/>
    <property type="match status" value="1"/>
</dbReference>
<proteinExistence type="predicted"/>
<dbReference type="OrthoDB" id="5241784at2"/>
<dbReference type="EC" id="2.7.13.3" evidence="2"/>
<evidence type="ECO:0000259" key="11">
    <source>
        <dbReference type="Pfam" id="PF02518"/>
    </source>
</evidence>
<dbReference type="AlphaFoldDB" id="J1HN76"/>
<comment type="catalytic activity">
    <reaction evidence="1">
        <text>ATP + protein L-histidine = ADP + protein N-phospho-L-histidine.</text>
        <dbReference type="EC" id="2.7.13.3"/>
    </reaction>
</comment>
<keyword evidence="10" id="KW-1133">Transmembrane helix</keyword>
<sequence>MTRTVGRFGRLPDGWDRPDMADVLLSVLLGFFSMANPLGTSRLSGLEGSDGSAAIVVFYGITAVCCTAIALRRLHPVAPVCSVCAIGVALTVHLAVFADASVLALVSCLLAAETTQSRIRRPWSLVLLTLIYAGIVPAACRAGETIDPQATGGSVNRLIIPIVTGWALVSVTALVGASRRRARERVEQALERAAILRAQQDTERRLAVVQERQRIARDVHDLVGHSLSVIGMQAAGARAVLASDPGAADAALAVIGETSRRAVDEVRALVDVLRTDEDPPPAVKDTKDIEGIEGIEDVDRTTVAVRPGAMPAGRDVEPVLATVGEASPGLEEVPVLIARARRAGLPVSLSLSQTGDVDPEVGRAVYRCVQEALTNVMRHAAGAPTAVALSVGDALEAVVTNEKNEESYSDGAVDAAAVAPASPGAGPHADGERSAGTHRGGRRGREGTGLASMEERLADVGGSLEVGPTPTGGWRVRMSVPAAVASRGDA</sequence>
<dbReference type="GO" id="GO:0046983">
    <property type="term" value="F:protein dimerization activity"/>
    <property type="evidence" value="ECO:0007669"/>
    <property type="project" value="InterPro"/>
</dbReference>
<evidence type="ECO:0000256" key="2">
    <source>
        <dbReference type="ARBA" id="ARBA00012438"/>
    </source>
</evidence>
<keyword evidence="5" id="KW-0547">Nucleotide-binding</keyword>
<dbReference type="PATRIC" id="fig|1125718.3.peg.236"/>
<dbReference type="RefSeq" id="WP_008729617.1">
    <property type="nucleotide sequence ID" value="NZ_AKFT01000011.1"/>
</dbReference>
<keyword evidence="7" id="KW-0067">ATP-binding</keyword>
<evidence type="ECO:0000256" key="1">
    <source>
        <dbReference type="ARBA" id="ARBA00000085"/>
    </source>
</evidence>
<dbReference type="InterPro" id="IPR003594">
    <property type="entry name" value="HATPase_dom"/>
</dbReference>
<organism evidence="13 14">
    <name type="scientific">Actinomyces massiliensis F0489</name>
    <dbReference type="NCBI Taxonomy" id="1125718"/>
    <lineage>
        <taxon>Bacteria</taxon>
        <taxon>Bacillati</taxon>
        <taxon>Actinomycetota</taxon>
        <taxon>Actinomycetes</taxon>
        <taxon>Actinomycetales</taxon>
        <taxon>Actinomycetaceae</taxon>
        <taxon>Actinomyces</taxon>
    </lineage>
</organism>
<feature type="transmembrane region" description="Helical" evidence="10">
    <location>
        <begin position="159"/>
        <end position="177"/>
    </location>
</feature>
<gene>
    <name evidence="13" type="ORF">HMPREF1318_0707</name>
</gene>
<evidence type="ECO:0000256" key="5">
    <source>
        <dbReference type="ARBA" id="ARBA00022741"/>
    </source>
</evidence>
<dbReference type="Gene3D" id="1.20.5.1930">
    <property type="match status" value="1"/>
</dbReference>
<keyword evidence="3" id="KW-0597">Phosphoprotein</keyword>
<keyword evidence="14" id="KW-1185">Reference proteome</keyword>
<feature type="domain" description="Signal transduction histidine kinase subgroup 3 dimerisation and phosphoacceptor" evidence="12">
    <location>
        <begin position="211"/>
        <end position="277"/>
    </location>
</feature>
<feature type="transmembrane region" description="Helical" evidence="10">
    <location>
        <begin position="51"/>
        <end position="71"/>
    </location>
</feature>
<evidence type="ECO:0000256" key="8">
    <source>
        <dbReference type="ARBA" id="ARBA00023012"/>
    </source>
</evidence>
<keyword evidence="10" id="KW-0472">Membrane</keyword>
<dbReference type="CDD" id="cd16917">
    <property type="entry name" value="HATPase_UhpB-NarQ-NarX-like"/>
    <property type="match status" value="1"/>
</dbReference>
<dbReference type="InterPro" id="IPR036890">
    <property type="entry name" value="HATPase_C_sf"/>
</dbReference>
<keyword evidence="8" id="KW-0902">Two-component regulatory system</keyword>
<evidence type="ECO:0000256" key="7">
    <source>
        <dbReference type="ARBA" id="ARBA00022840"/>
    </source>
</evidence>
<evidence type="ECO:0000256" key="4">
    <source>
        <dbReference type="ARBA" id="ARBA00022679"/>
    </source>
</evidence>
<dbReference type="InterPro" id="IPR050482">
    <property type="entry name" value="Sensor_HK_TwoCompSys"/>
</dbReference>
<dbReference type="InterPro" id="IPR011712">
    <property type="entry name" value="Sig_transdc_His_kin_sub3_dim/P"/>
</dbReference>
<comment type="caution">
    <text evidence="13">The sequence shown here is derived from an EMBL/GenBank/DDBJ whole genome shotgun (WGS) entry which is preliminary data.</text>
</comment>
<reference evidence="13 14" key="1">
    <citation type="submission" date="2012-05" db="EMBL/GenBank/DDBJ databases">
        <authorList>
            <person name="Harkins D.M."/>
            <person name="Madupu R."/>
            <person name="Durkin A.S."/>
            <person name="Torralba M."/>
            <person name="Methe B."/>
            <person name="Sutton G.G."/>
            <person name="Nelson K.E."/>
        </authorList>
    </citation>
    <scope>NUCLEOTIDE SEQUENCE [LARGE SCALE GENOMIC DNA]</scope>
    <source>
        <strain evidence="13 14">F0489</strain>
    </source>
</reference>
<dbReference type="Proteomes" id="UP000002941">
    <property type="component" value="Unassembled WGS sequence"/>
</dbReference>
<evidence type="ECO:0000256" key="3">
    <source>
        <dbReference type="ARBA" id="ARBA00022553"/>
    </source>
</evidence>
<dbReference type="SUPFAM" id="SSF55874">
    <property type="entry name" value="ATPase domain of HSP90 chaperone/DNA topoisomerase II/histidine kinase"/>
    <property type="match status" value="1"/>
</dbReference>
<evidence type="ECO:0000256" key="9">
    <source>
        <dbReference type="SAM" id="MobiDB-lite"/>
    </source>
</evidence>
<name>J1HN76_9ACTO</name>
<keyword evidence="6 13" id="KW-0418">Kinase</keyword>
<protein>
    <recommendedName>
        <fullName evidence="2">histidine kinase</fullName>
        <ecNumber evidence="2">2.7.13.3</ecNumber>
    </recommendedName>
</protein>
<dbReference type="GO" id="GO:0005524">
    <property type="term" value="F:ATP binding"/>
    <property type="evidence" value="ECO:0007669"/>
    <property type="project" value="UniProtKB-KW"/>
</dbReference>
<dbReference type="EMBL" id="AKFT01000011">
    <property type="protein sequence ID" value="EJF47455.1"/>
    <property type="molecule type" value="Genomic_DNA"/>
</dbReference>
<evidence type="ECO:0000313" key="13">
    <source>
        <dbReference type="EMBL" id="EJF47455.1"/>
    </source>
</evidence>
<dbReference type="Pfam" id="PF07730">
    <property type="entry name" value="HisKA_3"/>
    <property type="match status" value="1"/>
</dbReference>
<evidence type="ECO:0000256" key="6">
    <source>
        <dbReference type="ARBA" id="ARBA00022777"/>
    </source>
</evidence>
<feature type="compositionally biased region" description="Low complexity" evidence="9">
    <location>
        <begin position="418"/>
        <end position="428"/>
    </location>
</feature>
<dbReference type="GO" id="GO:0016020">
    <property type="term" value="C:membrane"/>
    <property type="evidence" value="ECO:0007669"/>
    <property type="project" value="InterPro"/>
</dbReference>
<dbReference type="PANTHER" id="PTHR24421">
    <property type="entry name" value="NITRATE/NITRITE SENSOR PROTEIN NARX-RELATED"/>
    <property type="match status" value="1"/>
</dbReference>
<feature type="region of interest" description="Disordered" evidence="9">
    <location>
        <begin position="418"/>
        <end position="450"/>
    </location>
</feature>
<dbReference type="GO" id="GO:0000155">
    <property type="term" value="F:phosphorelay sensor kinase activity"/>
    <property type="evidence" value="ECO:0007669"/>
    <property type="project" value="InterPro"/>
</dbReference>
<evidence type="ECO:0000256" key="10">
    <source>
        <dbReference type="SAM" id="Phobius"/>
    </source>
</evidence>
<keyword evidence="10" id="KW-0812">Transmembrane</keyword>
<feature type="transmembrane region" description="Helical" evidence="10">
    <location>
        <begin position="77"/>
        <end position="110"/>
    </location>
</feature>